<dbReference type="EMBL" id="CAJVQC010060171">
    <property type="protein sequence ID" value="CAG8800493.1"/>
    <property type="molecule type" value="Genomic_DNA"/>
</dbReference>
<proteinExistence type="predicted"/>
<name>A0ACA9RNE3_9GLOM</name>
<comment type="caution">
    <text evidence="1">The sequence shown here is derived from an EMBL/GenBank/DDBJ whole genome shotgun (WGS) entry which is preliminary data.</text>
</comment>
<feature type="non-terminal residue" evidence="1">
    <location>
        <position position="1"/>
    </location>
</feature>
<keyword evidence="2" id="KW-1185">Reference proteome</keyword>
<sequence length="99" mass="11673">ESPRSTEHIKRMATNLVNKWGQPILGISVNYKDRQLQRVEYDPEQIRAPIHHTIDASEERQSLQSTFDYDVLPQARIQIARSKKTDDPYRHLKQTMARM</sequence>
<evidence type="ECO:0000313" key="2">
    <source>
        <dbReference type="Proteomes" id="UP000789920"/>
    </source>
</evidence>
<organism evidence="1 2">
    <name type="scientific">Racocetra persica</name>
    <dbReference type="NCBI Taxonomy" id="160502"/>
    <lineage>
        <taxon>Eukaryota</taxon>
        <taxon>Fungi</taxon>
        <taxon>Fungi incertae sedis</taxon>
        <taxon>Mucoromycota</taxon>
        <taxon>Glomeromycotina</taxon>
        <taxon>Glomeromycetes</taxon>
        <taxon>Diversisporales</taxon>
        <taxon>Gigasporaceae</taxon>
        <taxon>Racocetra</taxon>
    </lineage>
</organism>
<feature type="non-terminal residue" evidence="1">
    <location>
        <position position="99"/>
    </location>
</feature>
<evidence type="ECO:0000313" key="1">
    <source>
        <dbReference type="EMBL" id="CAG8800493.1"/>
    </source>
</evidence>
<protein>
    <submittedName>
        <fullName evidence="1">25341_t:CDS:1</fullName>
    </submittedName>
</protein>
<accession>A0ACA9RNE3</accession>
<reference evidence="1" key="1">
    <citation type="submission" date="2021-06" db="EMBL/GenBank/DDBJ databases">
        <authorList>
            <person name="Kallberg Y."/>
            <person name="Tangrot J."/>
            <person name="Rosling A."/>
        </authorList>
    </citation>
    <scope>NUCLEOTIDE SEQUENCE</scope>
    <source>
        <strain evidence="1">MA461A</strain>
    </source>
</reference>
<dbReference type="Proteomes" id="UP000789920">
    <property type="component" value="Unassembled WGS sequence"/>
</dbReference>
<gene>
    <name evidence="1" type="ORF">RPERSI_LOCUS20935</name>
</gene>